<evidence type="ECO:0000313" key="6">
    <source>
        <dbReference type="Proteomes" id="UP001212841"/>
    </source>
</evidence>
<evidence type="ECO:0000313" key="5">
    <source>
        <dbReference type="EMBL" id="KAJ3051370.1"/>
    </source>
</evidence>
<evidence type="ECO:0000256" key="3">
    <source>
        <dbReference type="ARBA" id="ARBA00022884"/>
    </source>
</evidence>
<protein>
    <submittedName>
        <fullName evidence="5">Peptidyl-tRNA hydrolase protein 1</fullName>
    </submittedName>
</protein>
<dbReference type="Proteomes" id="UP001212841">
    <property type="component" value="Unassembled WGS sequence"/>
</dbReference>
<evidence type="ECO:0000256" key="1">
    <source>
        <dbReference type="ARBA" id="ARBA00022555"/>
    </source>
</evidence>
<sequence>MSFPRFLVVGLGNHAYPKSRHSVGYLALNYVTQSLFFSERWALDKIVSGNIQEGFVERPEELLLKPRSTKPKTAVTAGENGVKDGVENGGEVGSDNAFVVFMKPKTFMNFSGGPVLNASREYKFDPSEIIIVHDDLDAELGKVTVKRGGSAGKPENRCIPPDTDRHWTT</sequence>
<dbReference type="PANTHER" id="PTHR17224">
    <property type="entry name" value="PEPTIDYL-TRNA HYDROLASE"/>
    <property type="match status" value="1"/>
</dbReference>
<feature type="region of interest" description="Disordered" evidence="4">
    <location>
        <begin position="147"/>
        <end position="169"/>
    </location>
</feature>
<dbReference type="PANTHER" id="PTHR17224:SF1">
    <property type="entry name" value="PEPTIDYL-TRNA HYDROLASE"/>
    <property type="match status" value="1"/>
</dbReference>
<keyword evidence="1" id="KW-0820">tRNA-binding</keyword>
<organism evidence="5 6">
    <name type="scientific">Rhizophlyctis rosea</name>
    <dbReference type="NCBI Taxonomy" id="64517"/>
    <lineage>
        <taxon>Eukaryota</taxon>
        <taxon>Fungi</taxon>
        <taxon>Fungi incertae sedis</taxon>
        <taxon>Chytridiomycota</taxon>
        <taxon>Chytridiomycota incertae sedis</taxon>
        <taxon>Chytridiomycetes</taxon>
        <taxon>Rhizophlyctidales</taxon>
        <taxon>Rhizophlyctidaceae</taxon>
        <taxon>Rhizophlyctis</taxon>
    </lineage>
</organism>
<evidence type="ECO:0000256" key="4">
    <source>
        <dbReference type="SAM" id="MobiDB-lite"/>
    </source>
</evidence>
<evidence type="ECO:0000256" key="2">
    <source>
        <dbReference type="ARBA" id="ARBA00022801"/>
    </source>
</evidence>
<dbReference type="SUPFAM" id="SSF53178">
    <property type="entry name" value="Peptidyl-tRNA hydrolase-like"/>
    <property type="match status" value="1"/>
</dbReference>
<dbReference type="InterPro" id="IPR001328">
    <property type="entry name" value="Pept_tRNA_hydro"/>
</dbReference>
<proteinExistence type="predicted"/>
<keyword evidence="2 5" id="KW-0378">Hydrolase</keyword>
<feature type="region of interest" description="Disordered" evidence="4">
    <location>
        <begin position="68"/>
        <end position="88"/>
    </location>
</feature>
<dbReference type="GO" id="GO:0000049">
    <property type="term" value="F:tRNA binding"/>
    <property type="evidence" value="ECO:0007669"/>
    <property type="project" value="UniProtKB-KW"/>
</dbReference>
<accession>A0AAD5X5S8</accession>
<dbReference type="EMBL" id="JADGJD010000404">
    <property type="protein sequence ID" value="KAJ3051370.1"/>
    <property type="molecule type" value="Genomic_DNA"/>
</dbReference>
<comment type="caution">
    <text evidence="5">The sequence shown here is derived from an EMBL/GenBank/DDBJ whole genome shotgun (WGS) entry which is preliminary data.</text>
</comment>
<dbReference type="InterPro" id="IPR036416">
    <property type="entry name" value="Pept_tRNA_hydro_sf"/>
</dbReference>
<dbReference type="Gene3D" id="3.40.50.1470">
    <property type="entry name" value="Peptidyl-tRNA hydrolase"/>
    <property type="match status" value="1"/>
</dbReference>
<reference evidence="5" key="1">
    <citation type="submission" date="2020-05" db="EMBL/GenBank/DDBJ databases">
        <title>Phylogenomic resolution of chytrid fungi.</title>
        <authorList>
            <person name="Stajich J.E."/>
            <person name="Amses K."/>
            <person name="Simmons R."/>
            <person name="Seto K."/>
            <person name="Myers J."/>
            <person name="Bonds A."/>
            <person name="Quandt C.A."/>
            <person name="Barry K."/>
            <person name="Liu P."/>
            <person name="Grigoriev I."/>
            <person name="Longcore J.E."/>
            <person name="James T.Y."/>
        </authorList>
    </citation>
    <scope>NUCLEOTIDE SEQUENCE</scope>
    <source>
        <strain evidence="5">JEL0318</strain>
    </source>
</reference>
<name>A0AAD5X5S8_9FUNG</name>
<dbReference type="GO" id="GO:0004045">
    <property type="term" value="F:peptidyl-tRNA hydrolase activity"/>
    <property type="evidence" value="ECO:0007669"/>
    <property type="project" value="InterPro"/>
</dbReference>
<gene>
    <name evidence="5" type="primary">PTRH1</name>
    <name evidence="5" type="ORF">HK097_007647</name>
</gene>
<dbReference type="Pfam" id="PF01195">
    <property type="entry name" value="Pept_tRNA_hydro"/>
    <property type="match status" value="1"/>
</dbReference>
<keyword evidence="3" id="KW-0694">RNA-binding</keyword>
<keyword evidence="6" id="KW-1185">Reference proteome</keyword>
<dbReference type="AlphaFoldDB" id="A0AAD5X5S8"/>